<dbReference type="EMBL" id="JACHHK010000001">
    <property type="protein sequence ID" value="MBB5182128.1"/>
    <property type="molecule type" value="Genomic_DNA"/>
</dbReference>
<gene>
    <name evidence="2" type="ORF">HNQ47_000131</name>
</gene>
<dbReference type="RefSeq" id="WP_221247914.1">
    <property type="nucleotide sequence ID" value="NZ_JACHHK010000001.1"/>
</dbReference>
<comment type="caution">
    <text evidence="2">The sequence shown here is derived from an EMBL/GenBank/DDBJ whole genome shotgun (WGS) entry which is preliminary data.</text>
</comment>
<evidence type="ECO:0000256" key="1">
    <source>
        <dbReference type="SAM" id="Phobius"/>
    </source>
</evidence>
<sequence length="175" mass="18736">MSFCIAVMELVFGLTQPLFGMLAANKTNRYVLNLGAVLLLLSFTGMFIARSKLSLVLSLGILFGSGAGALAFGLILTSAIHFVGRQNAMLISGMLNASAGMVGFILSPVLVALFVLSILAIGLIPIARIDIKKTKKLFSRNHVLKPKGPVPSFVRQSKTVLIVCRWLAFLPAVFT</sequence>
<dbReference type="InterPro" id="IPR036259">
    <property type="entry name" value="MFS_trans_sf"/>
</dbReference>
<keyword evidence="1" id="KW-1133">Transmembrane helix</keyword>
<proteinExistence type="predicted"/>
<reference evidence="2 3" key="1">
    <citation type="submission" date="2020-08" db="EMBL/GenBank/DDBJ databases">
        <title>Genomic Encyclopedia of Type Strains, Phase IV (KMG-IV): sequencing the most valuable type-strain genomes for metagenomic binning, comparative biology and taxonomic classification.</title>
        <authorList>
            <person name="Goeker M."/>
        </authorList>
    </citation>
    <scope>NUCLEOTIDE SEQUENCE [LARGE SCALE GENOMIC DNA]</scope>
    <source>
        <strain evidence="2 3">DSM 25799</strain>
    </source>
</reference>
<dbReference type="Proteomes" id="UP000539953">
    <property type="component" value="Unassembled WGS sequence"/>
</dbReference>
<keyword evidence="1" id="KW-0812">Transmembrane</keyword>
<evidence type="ECO:0000313" key="3">
    <source>
        <dbReference type="Proteomes" id="UP000539953"/>
    </source>
</evidence>
<evidence type="ECO:0000313" key="2">
    <source>
        <dbReference type="EMBL" id="MBB5182128.1"/>
    </source>
</evidence>
<dbReference type="AlphaFoldDB" id="A0A7W8CV42"/>
<feature type="transmembrane region" description="Helical" evidence="1">
    <location>
        <begin position="61"/>
        <end position="84"/>
    </location>
</feature>
<name>A0A7W8CV42_9FIRM</name>
<accession>A0A7W8CV42</accession>
<protein>
    <submittedName>
        <fullName evidence="2">MFS family permease</fullName>
    </submittedName>
</protein>
<organism evidence="2 3">
    <name type="scientific">Catenisphaera adipataccumulans</name>
    <dbReference type="NCBI Taxonomy" id="700500"/>
    <lineage>
        <taxon>Bacteria</taxon>
        <taxon>Bacillati</taxon>
        <taxon>Bacillota</taxon>
        <taxon>Erysipelotrichia</taxon>
        <taxon>Erysipelotrichales</taxon>
        <taxon>Erysipelotrichaceae</taxon>
        <taxon>Catenisphaera</taxon>
    </lineage>
</organism>
<dbReference type="SUPFAM" id="SSF103473">
    <property type="entry name" value="MFS general substrate transporter"/>
    <property type="match status" value="1"/>
</dbReference>
<feature type="transmembrane region" description="Helical" evidence="1">
    <location>
        <begin position="104"/>
        <end position="127"/>
    </location>
</feature>
<feature type="transmembrane region" description="Helical" evidence="1">
    <location>
        <begin position="30"/>
        <end position="49"/>
    </location>
</feature>
<keyword evidence="3" id="KW-1185">Reference proteome</keyword>
<keyword evidence="1" id="KW-0472">Membrane</keyword>